<dbReference type="RefSeq" id="WP_205143670.1">
    <property type="nucleotide sequence ID" value="NZ_JAFBDN010000009.1"/>
</dbReference>
<dbReference type="Gene3D" id="3.40.50.880">
    <property type="match status" value="1"/>
</dbReference>
<dbReference type="InterPro" id="IPR050325">
    <property type="entry name" value="Prot/Nucl_acid_deglycase"/>
</dbReference>
<evidence type="ECO:0000259" key="4">
    <source>
        <dbReference type="Pfam" id="PF01965"/>
    </source>
</evidence>
<name>A0ABT0VIU8_9LACO</name>
<sequence length="227" mass="25072">MPKILMVLTNQSRYGETGHATGLWLGEATEFVDIVSKAGFDIDYVSPKGGYVPIDPRSYKYATVRDLQIYNSSKFAQAALANSKHPDEIKADEYIAIYFAGGHGAMWDFTQNLKLHKIAANIYKNNGFVTSVCHGIAGILYIKDNNGKLLVAGKKVTGFTGMEEFLSGKKYIVPFLNEKIAKQQQANFKKARAYKAFVVQDGHLITGQNPFSVRLVAEKLVKNLLGA</sequence>
<dbReference type="SUPFAM" id="SSF52317">
    <property type="entry name" value="Class I glutamine amidotransferase-like"/>
    <property type="match status" value="1"/>
</dbReference>
<gene>
    <name evidence="5" type="ORF">KAK10_07530</name>
</gene>
<evidence type="ECO:0000313" key="6">
    <source>
        <dbReference type="Proteomes" id="UP001057481"/>
    </source>
</evidence>
<dbReference type="Proteomes" id="UP001057481">
    <property type="component" value="Unassembled WGS sequence"/>
</dbReference>
<evidence type="ECO:0000256" key="1">
    <source>
        <dbReference type="ARBA" id="ARBA00023016"/>
    </source>
</evidence>
<dbReference type="CDD" id="cd03141">
    <property type="entry name" value="GATase1_Hsp31_like"/>
    <property type="match status" value="1"/>
</dbReference>
<dbReference type="InterPro" id="IPR029062">
    <property type="entry name" value="Class_I_gatase-like"/>
</dbReference>
<comment type="similarity">
    <text evidence="3">Belongs to the peptidase C56 family. HSP31-like subfamily.</text>
</comment>
<feature type="domain" description="DJ-1/PfpI" evidence="4">
    <location>
        <begin position="27"/>
        <end position="222"/>
    </location>
</feature>
<comment type="caution">
    <text evidence="5">The sequence shown here is derived from an EMBL/GenBank/DDBJ whole genome shotgun (WGS) entry which is preliminary data.</text>
</comment>
<evidence type="ECO:0000256" key="2">
    <source>
        <dbReference type="ARBA" id="ARBA00023239"/>
    </source>
</evidence>
<reference evidence="5" key="1">
    <citation type="submission" date="2021-04" db="EMBL/GenBank/DDBJ databases">
        <title>Taxonomic assessment of Weissella genus.</title>
        <authorList>
            <person name="Fanelli F."/>
            <person name="Chieffi D."/>
            <person name="Dell'Aquila A."/>
            <person name="Gyu-Sung C."/>
            <person name="Franz C.M.A.P."/>
            <person name="Fusco V."/>
        </authorList>
    </citation>
    <scope>NUCLEOTIDE SEQUENCE</scope>
    <source>
        <strain evidence="5">LMG 25373</strain>
    </source>
</reference>
<dbReference type="PANTHER" id="PTHR48094">
    <property type="entry name" value="PROTEIN/NUCLEIC ACID DEGLYCASE DJ-1-RELATED"/>
    <property type="match status" value="1"/>
</dbReference>
<keyword evidence="6" id="KW-1185">Reference proteome</keyword>
<keyword evidence="1" id="KW-0346">Stress response</keyword>
<dbReference type="InterPro" id="IPR002818">
    <property type="entry name" value="DJ-1/PfpI"/>
</dbReference>
<dbReference type="PANTHER" id="PTHR48094:SF11">
    <property type="entry name" value="GLUTATHIONE-INDEPENDENT GLYOXALASE HSP31-RELATED"/>
    <property type="match status" value="1"/>
</dbReference>
<dbReference type="Pfam" id="PF01965">
    <property type="entry name" value="DJ-1_PfpI"/>
    <property type="match status" value="1"/>
</dbReference>
<organism evidence="5 6">
    <name type="scientific">Periweissella beninensis</name>
    <dbReference type="NCBI Taxonomy" id="504936"/>
    <lineage>
        <taxon>Bacteria</taxon>
        <taxon>Bacillati</taxon>
        <taxon>Bacillota</taxon>
        <taxon>Bacilli</taxon>
        <taxon>Lactobacillales</taxon>
        <taxon>Lactobacillaceae</taxon>
        <taxon>Periweissella</taxon>
    </lineage>
</organism>
<evidence type="ECO:0000313" key="5">
    <source>
        <dbReference type="EMBL" id="MCM2437758.1"/>
    </source>
</evidence>
<proteinExistence type="inferred from homology"/>
<evidence type="ECO:0000256" key="3">
    <source>
        <dbReference type="ARBA" id="ARBA00038493"/>
    </source>
</evidence>
<keyword evidence="5" id="KW-0315">Glutamine amidotransferase</keyword>
<protein>
    <submittedName>
        <fullName evidence="5">Type 1 glutamine amidotransferase domain-containing protein</fullName>
    </submittedName>
</protein>
<accession>A0ABT0VIU8</accession>
<keyword evidence="2" id="KW-0456">Lyase</keyword>
<dbReference type="EMBL" id="JAGMVS010000068">
    <property type="protein sequence ID" value="MCM2437758.1"/>
    <property type="molecule type" value="Genomic_DNA"/>
</dbReference>